<dbReference type="Proteomes" id="UP001165488">
    <property type="component" value="Unassembled WGS sequence"/>
</dbReference>
<dbReference type="RefSeq" id="WP_241276154.1">
    <property type="nucleotide sequence ID" value="NZ_JAKZGS010000018.1"/>
</dbReference>
<gene>
    <name evidence="4" type="ORF">MM236_16795</name>
</gene>
<feature type="transmembrane region" description="Helical" evidence="3">
    <location>
        <begin position="222"/>
        <end position="244"/>
    </location>
</feature>
<keyword evidence="5" id="KW-1185">Reference proteome</keyword>
<sequence>MMLHLEFCKDSSGLLKNHMPKLPSEGKFVDVSDYGRPFARAFVNKVQHTQITPVQVTYLFGICGLIAIYCILNNYYFVAGVFLILKSILDAADGELARTKNRPSYTGRYLDSIFDIFLNFFFLLAIWKVTESSIWVMVIAFICVQLQGTLYNYYYVILRHNTEGGERTSKIIEDERPIAFPIENQKTVDFLYDTYSILYGVFDKIIFSFDKDASVAPIFPKWYMSIISIYGLGFQLLIMAILLSFGLVDFIIPFFILYTGFLIVFITIRKTILK</sequence>
<keyword evidence="1 2" id="KW-0808">Transferase</keyword>
<evidence type="ECO:0000256" key="2">
    <source>
        <dbReference type="RuleBase" id="RU003750"/>
    </source>
</evidence>
<evidence type="ECO:0000256" key="1">
    <source>
        <dbReference type="ARBA" id="ARBA00022679"/>
    </source>
</evidence>
<feature type="transmembrane region" description="Helical" evidence="3">
    <location>
        <begin position="106"/>
        <end position="127"/>
    </location>
</feature>
<dbReference type="EMBL" id="JAKZGS010000018">
    <property type="protein sequence ID" value="MCH7399658.1"/>
    <property type="molecule type" value="Genomic_DNA"/>
</dbReference>
<evidence type="ECO:0000313" key="5">
    <source>
        <dbReference type="Proteomes" id="UP001165488"/>
    </source>
</evidence>
<comment type="similarity">
    <text evidence="2">Belongs to the CDP-alcohol phosphatidyltransferase class-I family.</text>
</comment>
<reference evidence="4" key="1">
    <citation type="submission" date="2022-03" db="EMBL/GenBank/DDBJ databases">
        <title>De novo assembled genomes of Belliella spp. (Cyclobacteriaceae) strains.</title>
        <authorList>
            <person name="Szabo A."/>
            <person name="Korponai K."/>
            <person name="Felfoldi T."/>
        </authorList>
    </citation>
    <scope>NUCLEOTIDE SEQUENCE</scope>
    <source>
        <strain evidence="4">DSM 107340</strain>
    </source>
</reference>
<dbReference type="Gene3D" id="1.20.120.1760">
    <property type="match status" value="1"/>
</dbReference>
<feature type="transmembrane region" description="Helical" evidence="3">
    <location>
        <begin position="250"/>
        <end position="268"/>
    </location>
</feature>
<feature type="transmembrane region" description="Helical" evidence="3">
    <location>
        <begin position="58"/>
        <end position="85"/>
    </location>
</feature>
<accession>A0ABS9UT22</accession>
<evidence type="ECO:0000313" key="4">
    <source>
        <dbReference type="EMBL" id="MCH7399658.1"/>
    </source>
</evidence>
<dbReference type="InterPro" id="IPR043130">
    <property type="entry name" value="CDP-OH_PTrfase_TM_dom"/>
</dbReference>
<evidence type="ECO:0000256" key="3">
    <source>
        <dbReference type="SAM" id="Phobius"/>
    </source>
</evidence>
<dbReference type="Pfam" id="PF01066">
    <property type="entry name" value="CDP-OH_P_transf"/>
    <property type="match status" value="1"/>
</dbReference>
<feature type="transmembrane region" description="Helical" evidence="3">
    <location>
        <begin position="133"/>
        <end position="154"/>
    </location>
</feature>
<proteinExistence type="inferred from homology"/>
<keyword evidence="3" id="KW-0812">Transmembrane</keyword>
<name>A0ABS9UT22_9BACT</name>
<keyword evidence="3" id="KW-0472">Membrane</keyword>
<dbReference type="PROSITE" id="PS00379">
    <property type="entry name" value="CDP_ALCOHOL_P_TRANSF"/>
    <property type="match status" value="1"/>
</dbReference>
<keyword evidence="3" id="KW-1133">Transmembrane helix</keyword>
<dbReference type="InterPro" id="IPR048254">
    <property type="entry name" value="CDP_ALCOHOL_P_TRANSF_CS"/>
</dbReference>
<protein>
    <submittedName>
        <fullName evidence="4">CDP-alcohol phosphatidyltransferase family protein</fullName>
    </submittedName>
</protein>
<organism evidence="4 5">
    <name type="scientific">Belliella calami</name>
    <dbReference type="NCBI Taxonomy" id="2923436"/>
    <lineage>
        <taxon>Bacteria</taxon>
        <taxon>Pseudomonadati</taxon>
        <taxon>Bacteroidota</taxon>
        <taxon>Cytophagia</taxon>
        <taxon>Cytophagales</taxon>
        <taxon>Cyclobacteriaceae</taxon>
        <taxon>Belliella</taxon>
    </lineage>
</organism>
<comment type="caution">
    <text evidence="4">The sequence shown here is derived from an EMBL/GenBank/DDBJ whole genome shotgun (WGS) entry which is preliminary data.</text>
</comment>
<dbReference type="InterPro" id="IPR000462">
    <property type="entry name" value="CDP-OH_P_trans"/>
</dbReference>